<evidence type="ECO:0000313" key="6">
    <source>
        <dbReference type="Proteomes" id="UP001232536"/>
    </source>
</evidence>
<feature type="region of interest" description="Disordered" evidence="2">
    <location>
        <begin position="314"/>
        <end position="355"/>
    </location>
</feature>
<dbReference type="SUPFAM" id="SSF103481">
    <property type="entry name" value="Multidrug resistance efflux transporter EmrE"/>
    <property type="match status" value="2"/>
</dbReference>
<dbReference type="Pfam" id="PF00892">
    <property type="entry name" value="EamA"/>
    <property type="match status" value="2"/>
</dbReference>
<feature type="transmembrane region" description="Helical" evidence="3">
    <location>
        <begin position="194"/>
        <end position="215"/>
    </location>
</feature>
<feature type="transmembrane region" description="Helical" evidence="3">
    <location>
        <begin position="108"/>
        <end position="128"/>
    </location>
</feature>
<keyword evidence="3" id="KW-0812">Transmembrane</keyword>
<feature type="compositionally biased region" description="Low complexity" evidence="2">
    <location>
        <begin position="327"/>
        <end position="355"/>
    </location>
</feature>
<feature type="transmembrane region" description="Helical" evidence="3">
    <location>
        <begin position="49"/>
        <end position="70"/>
    </location>
</feature>
<feature type="domain" description="EamA" evidence="4">
    <location>
        <begin position="18"/>
        <end position="153"/>
    </location>
</feature>
<evidence type="ECO:0000259" key="4">
    <source>
        <dbReference type="Pfam" id="PF00892"/>
    </source>
</evidence>
<dbReference type="InterPro" id="IPR037185">
    <property type="entry name" value="EmrE-like"/>
</dbReference>
<keyword evidence="3" id="KW-1133">Transmembrane helix</keyword>
<feature type="transmembrane region" description="Helical" evidence="3">
    <location>
        <begin position="235"/>
        <end position="257"/>
    </location>
</feature>
<evidence type="ECO:0000256" key="2">
    <source>
        <dbReference type="SAM" id="MobiDB-lite"/>
    </source>
</evidence>
<protein>
    <submittedName>
        <fullName evidence="5">DMT family transporter</fullName>
    </submittedName>
</protein>
<evidence type="ECO:0000256" key="1">
    <source>
        <dbReference type="ARBA" id="ARBA00007362"/>
    </source>
</evidence>
<accession>A0ABT9D5I9</accession>
<keyword evidence="3" id="KW-0472">Membrane</keyword>
<dbReference type="PANTHER" id="PTHR22911:SF79">
    <property type="entry name" value="MOBA-LIKE NTP TRANSFERASE DOMAIN-CONTAINING PROTEIN"/>
    <property type="match status" value="1"/>
</dbReference>
<gene>
    <name evidence="5" type="ORF">Q6348_02470</name>
</gene>
<name>A0ABT9D5I9_9CELL</name>
<dbReference type="RefSeq" id="WP_304599750.1">
    <property type="nucleotide sequence ID" value="NZ_JAUQYP010000001.1"/>
</dbReference>
<evidence type="ECO:0000313" key="5">
    <source>
        <dbReference type="EMBL" id="MDO8106057.1"/>
    </source>
</evidence>
<sequence>MTEMAHDAVVSPRPRLASGLALALISAVSFGTSGTLARGLLDTGWSPGAATLLRVALAALVVAPLGAVALRGRWGVLRRNLGVVMLYGVLAVGAAQFCYFSAVQYMKVGPALLIEYTSPAVVVLWMWLRHRQRPGVLTLTGAALAGLGLVLVLDLVGGLGVSPAGVGWALGAMVGNATYFVVSADDRVDLPPLTLAGGGLVVGAVVLGLLGAVGLLPMSLSAADAVYSGHAVPVWVPVLGLGLVSAAAAYTTGIAAARRLGSRLAAFVALTEVLAAIVAAWLVLGEVPMAVQLGGGVLVVAGVVVVRLGEAWRTGGTPRPSERRRGSGSARRPASAAGATAAQRKQATARGRPIA</sequence>
<feature type="transmembrane region" description="Helical" evidence="3">
    <location>
        <begin position="135"/>
        <end position="153"/>
    </location>
</feature>
<feature type="transmembrane region" description="Helical" evidence="3">
    <location>
        <begin position="82"/>
        <end position="102"/>
    </location>
</feature>
<proteinExistence type="inferred from homology"/>
<comment type="similarity">
    <text evidence="1">Belongs to the EamA transporter family.</text>
</comment>
<dbReference type="InterPro" id="IPR000620">
    <property type="entry name" value="EamA_dom"/>
</dbReference>
<organism evidence="5 6">
    <name type="scientific">Actinotalea lenta</name>
    <dbReference type="NCBI Taxonomy" id="3064654"/>
    <lineage>
        <taxon>Bacteria</taxon>
        <taxon>Bacillati</taxon>
        <taxon>Actinomycetota</taxon>
        <taxon>Actinomycetes</taxon>
        <taxon>Micrococcales</taxon>
        <taxon>Cellulomonadaceae</taxon>
        <taxon>Actinotalea</taxon>
    </lineage>
</organism>
<feature type="transmembrane region" description="Helical" evidence="3">
    <location>
        <begin position="165"/>
        <end position="182"/>
    </location>
</feature>
<keyword evidence="6" id="KW-1185">Reference proteome</keyword>
<dbReference type="Proteomes" id="UP001232536">
    <property type="component" value="Unassembled WGS sequence"/>
</dbReference>
<dbReference type="PANTHER" id="PTHR22911">
    <property type="entry name" value="ACYL-MALONYL CONDENSING ENZYME-RELATED"/>
    <property type="match status" value="1"/>
</dbReference>
<feature type="transmembrane region" description="Helical" evidence="3">
    <location>
        <begin position="290"/>
        <end position="309"/>
    </location>
</feature>
<comment type="caution">
    <text evidence="5">The sequence shown here is derived from an EMBL/GenBank/DDBJ whole genome shotgun (WGS) entry which is preliminary data.</text>
</comment>
<dbReference type="EMBL" id="JAUQYP010000001">
    <property type="protein sequence ID" value="MDO8106057.1"/>
    <property type="molecule type" value="Genomic_DNA"/>
</dbReference>
<evidence type="ECO:0000256" key="3">
    <source>
        <dbReference type="SAM" id="Phobius"/>
    </source>
</evidence>
<feature type="domain" description="EamA" evidence="4">
    <location>
        <begin position="165"/>
        <end position="306"/>
    </location>
</feature>
<feature type="transmembrane region" description="Helical" evidence="3">
    <location>
        <begin position="264"/>
        <end position="284"/>
    </location>
</feature>
<reference evidence="5 6" key="1">
    <citation type="submission" date="2023-07" db="EMBL/GenBank/DDBJ databases">
        <title>Description of novel actinomycetes strains, isolated from tidal flat sediment.</title>
        <authorList>
            <person name="Lu C."/>
        </authorList>
    </citation>
    <scope>NUCLEOTIDE SEQUENCE [LARGE SCALE GENOMIC DNA]</scope>
    <source>
        <strain evidence="5 6">SYSU T00b441</strain>
    </source>
</reference>